<evidence type="ECO:0000256" key="1">
    <source>
        <dbReference type="SAM" id="SignalP"/>
    </source>
</evidence>
<feature type="chain" id="PRO_5038006278" description="YncE family protein" evidence="1">
    <location>
        <begin position="23"/>
        <end position="445"/>
    </location>
</feature>
<evidence type="ECO:0000313" key="3">
    <source>
        <dbReference type="Proteomes" id="UP000697710"/>
    </source>
</evidence>
<organism evidence="2 3">
    <name type="scientific">Eiseniibacteriota bacterium</name>
    <dbReference type="NCBI Taxonomy" id="2212470"/>
    <lineage>
        <taxon>Bacteria</taxon>
        <taxon>Candidatus Eiseniibacteriota</taxon>
    </lineage>
</organism>
<dbReference type="SUPFAM" id="SSF101908">
    <property type="entry name" value="Putative isomerase YbhE"/>
    <property type="match status" value="1"/>
</dbReference>
<dbReference type="Proteomes" id="UP000697710">
    <property type="component" value="Unassembled WGS sequence"/>
</dbReference>
<evidence type="ECO:0008006" key="4">
    <source>
        <dbReference type="Google" id="ProtNLM"/>
    </source>
</evidence>
<dbReference type="AlphaFoldDB" id="A0A956RPV6"/>
<dbReference type="PANTHER" id="PTHR47197">
    <property type="entry name" value="PROTEIN NIRF"/>
    <property type="match status" value="1"/>
</dbReference>
<name>A0A956RPV6_UNCEI</name>
<evidence type="ECO:0000313" key="2">
    <source>
        <dbReference type="EMBL" id="MCA9728623.1"/>
    </source>
</evidence>
<reference evidence="2" key="1">
    <citation type="submission" date="2020-04" db="EMBL/GenBank/DDBJ databases">
        <authorList>
            <person name="Zhang T."/>
        </authorList>
    </citation>
    <scope>NUCLEOTIDE SEQUENCE</scope>
    <source>
        <strain evidence="2">HKST-UBA01</strain>
    </source>
</reference>
<proteinExistence type="predicted"/>
<keyword evidence="1" id="KW-0732">Signal</keyword>
<protein>
    <recommendedName>
        <fullName evidence="4">YncE family protein</fullName>
    </recommendedName>
</protein>
<dbReference type="InterPro" id="IPR051200">
    <property type="entry name" value="Host-pathogen_enzymatic-act"/>
</dbReference>
<gene>
    <name evidence="2" type="ORF">KC729_13120</name>
</gene>
<feature type="signal peptide" evidence="1">
    <location>
        <begin position="1"/>
        <end position="22"/>
    </location>
</feature>
<comment type="caution">
    <text evidence="2">The sequence shown here is derived from an EMBL/GenBank/DDBJ whole genome shotgun (WGS) entry which is preliminary data.</text>
</comment>
<accession>A0A956RPV6</accession>
<dbReference type="InterPro" id="IPR015943">
    <property type="entry name" value="WD40/YVTN_repeat-like_dom_sf"/>
</dbReference>
<dbReference type="Pfam" id="PF08309">
    <property type="entry name" value="LVIVD"/>
    <property type="match status" value="8"/>
</dbReference>
<dbReference type="EMBL" id="JAGQHR010000433">
    <property type="protein sequence ID" value="MCA9728623.1"/>
    <property type="molecule type" value="Genomic_DNA"/>
</dbReference>
<sequence length="445" mass="46185">MRPCTLAVTAALVLVTCCAVHAETDCIDYESYLHLAGRTDLSLGYFALDIQGDHAYLTTEPVGGGGSWLQIVDYADPTAPYLVGSLALPSLGYDVTVAGSYAYVADYDYGLAIVDVTNPGAPQLVGHVDTPPGAYGVAVEGHYASVAAATAFYVIDVGVPTNPVVLGSIPIGGWCNRVVVTGAIAYVGDAQNGLLIINVFNPAAPRVVGTLEIYSYVWCSVAAAGPLVYLTDGQYLHVIDPYDFEHPREVGALSLPGWSTDVAVQGGRAYVAMEIGGLQVVDVSLPTAPRLLGTAVTGGNYGVEVSGDYAYLSNSSSGLAIVDVSNPESPAILGSVDTPGYAHALAVEGAYAYVADGAGGLVVVDRADPTDPHMVDQLGLPNAQGVWVAGEHAYVAERDRGMAVLDITIPDDPQLVGKVAVPLCRDVVTSDSYAYVAREDGLDVV</sequence>
<dbReference type="InterPro" id="IPR013211">
    <property type="entry name" value="LVIVD"/>
</dbReference>
<reference evidence="2" key="2">
    <citation type="journal article" date="2021" name="Microbiome">
        <title>Successional dynamics and alternative stable states in a saline activated sludge microbial community over 9 years.</title>
        <authorList>
            <person name="Wang Y."/>
            <person name="Ye J."/>
            <person name="Ju F."/>
            <person name="Liu L."/>
            <person name="Boyd J.A."/>
            <person name="Deng Y."/>
            <person name="Parks D.H."/>
            <person name="Jiang X."/>
            <person name="Yin X."/>
            <person name="Woodcroft B.J."/>
            <person name="Tyson G.W."/>
            <person name="Hugenholtz P."/>
            <person name="Polz M.F."/>
            <person name="Zhang T."/>
        </authorList>
    </citation>
    <scope>NUCLEOTIDE SEQUENCE</scope>
    <source>
        <strain evidence="2">HKST-UBA01</strain>
    </source>
</reference>
<dbReference type="Gene3D" id="2.130.10.10">
    <property type="entry name" value="YVTN repeat-like/Quinoprotein amine dehydrogenase"/>
    <property type="match status" value="1"/>
</dbReference>
<feature type="non-terminal residue" evidence="2">
    <location>
        <position position="445"/>
    </location>
</feature>
<dbReference type="PANTHER" id="PTHR47197:SF3">
    <property type="entry name" value="DIHYDRO-HEME D1 DEHYDROGENASE"/>
    <property type="match status" value="1"/>
</dbReference>